<reference evidence="3" key="3">
    <citation type="submission" date="2025-09" db="UniProtKB">
        <authorList>
            <consortium name="Ensembl"/>
        </authorList>
    </citation>
    <scope>IDENTIFICATION</scope>
    <source>
        <strain evidence="3">Guanapo</strain>
    </source>
</reference>
<evidence type="ECO:0000256" key="1">
    <source>
        <dbReference type="SAM" id="MobiDB-lite"/>
    </source>
</evidence>
<dbReference type="Proteomes" id="UP000242638">
    <property type="component" value="Unassembled WGS sequence"/>
</dbReference>
<sequence length="184" mass="19356">MMFCKVLLCSAALVLLAGSVESSSGGSAGRHGYDLSGSALTNLYNKRVHLAEAMRRPLGSLPVTLGVISHCGVRVTLADGSRWLIHKGGGYGISSQTVATDARHMSSNWRVIGSKNFRGTKTVSDLVGAGGPNYRLFGDNCHDACDNIMNHNLQRHLQAPGFTSFPDSPAETADRPGRLGCGGG</sequence>
<accession>A0A3P9PG56</accession>
<dbReference type="GeneTree" id="ENSGT00690000103873"/>
<reference evidence="3" key="2">
    <citation type="submission" date="2025-08" db="UniProtKB">
        <authorList>
            <consortium name="Ensembl"/>
        </authorList>
    </citation>
    <scope>IDENTIFICATION</scope>
    <source>
        <strain evidence="3">Guanapo</strain>
    </source>
</reference>
<organism evidence="3 4">
    <name type="scientific">Poecilia reticulata</name>
    <name type="common">Guppy</name>
    <name type="synonym">Acanthophacelus reticulatus</name>
    <dbReference type="NCBI Taxonomy" id="8081"/>
    <lineage>
        <taxon>Eukaryota</taxon>
        <taxon>Metazoa</taxon>
        <taxon>Chordata</taxon>
        <taxon>Craniata</taxon>
        <taxon>Vertebrata</taxon>
        <taxon>Euteleostomi</taxon>
        <taxon>Actinopterygii</taxon>
        <taxon>Neopterygii</taxon>
        <taxon>Teleostei</taxon>
        <taxon>Neoteleostei</taxon>
        <taxon>Acanthomorphata</taxon>
        <taxon>Ovalentaria</taxon>
        <taxon>Atherinomorphae</taxon>
        <taxon>Cyprinodontiformes</taxon>
        <taxon>Poeciliidae</taxon>
        <taxon>Poeciliinae</taxon>
        <taxon>Poecilia</taxon>
    </lineage>
</organism>
<evidence type="ECO:0000313" key="3">
    <source>
        <dbReference type="Ensembl" id="ENSPREP00000020774.1"/>
    </source>
</evidence>
<evidence type="ECO:0008006" key="5">
    <source>
        <dbReference type="Google" id="ProtNLM"/>
    </source>
</evidence>
<evidence type="ECO:0000256" key="2">
    <source>
        <dbReference type="SAM" id="SignalP"/>
    </source>
</evidence>
<reference evidence="4" key="1">
    <citation type="submission" date="2013-11" db="EMBL/GenBank/DDBJ databases">
        <title>The genomic landscape of the Guanapo guppy.</title>
        <authorList>
            <person name="Kuenstner A."/>
            <person name="Dreyer C."/>
        </authorList>
    </citation>
    <scope>NUCLEOTIDE SEQUENCE</scope>
    <source>
        <strain evidence="4">Guanapo</strain>
    </source>
</reference>
<keyword evidence="4" id="KW-1185">Reference proteome</keyword>
<feature type="signal peptide" evidence="2">
    <location>
        <begin position="1"/>
        <end position="22"/>
    </location>
</feature>
<protein>
    <recommendedName>
        <fullName evidence="5">LRAT domain-containing protein</fullName>
    </recommendedName>
</protein>
<dbReference type="AlphaFoldDB" id="A0A3P9PG56"/>
<proteinExistence type="predicted"/>
<dbReference type="Ensembl" id="ENSPRET00000020995.1">
    <property type="protein sequence ID" value="ENSPREP00000020774.1"/>
    <property type="gene ID" value="ENSPREG00000014051.1"/>
</dbReference>
<feature type="chain" id="PRO_5018093937" description="LRAT domain-containing protein" evidence="2">
    <location>
        <begin position="23"/>
        <end position="184"/>
    </location>
</feature>
<evidence type="ECO:0000313" key="4">
    <source>
        <dbReference type="Proteomes" id="UP000242638"/>
    </source>
</evidence>
<feature type="region of interest" description="Disordered" evidence="1">
    <location>
        <begin position="160"/>
        <end position="184"/>
    </location>
</feature>
<name>A0A3P9PG56_POERE</name>
<keyword evidence="2" id="KW-0732">Signal</keyword>
<dbReference type="Bgee" id="ENSPREG00000014051">
    <property type="expression patterns" value="Expressed in head"/>
</dbReference>
<dbReference type="OMA" id="AICFCAV"/>